<evidence type="ECO:0000256" key="2">
    <source>
        <dbReference type="ARBA" id="ARBA00022448"/>
    </source>
</evidence>
<keyword evidence="3 8" id="KW-1134">Transmembrane beta strand</keyword>
<dbReference type="PANTHER" id="PTHR30069">
    <property type="entry name" value="TONB-DEPENDENT OUTER MEMBRANE RECEPTOR"/>
    <property type="match status" value="1"/>
</dbReference>
<keyword evidence="13" id="KW-0675">Receptor</keyword>
<dbReference type="Pfam" id="PF07715">
    <property type="entry name" value="Plug"/>
    <property type="match status" value="1"/>
</dbReference>
<evidence type="ECO:0000256" key="9">
    <source>
        <dbReference type="RuleBase" id="RU003357"/>
    </source>
</evidence>
<dbReference type="Gene3D" id="2.60.40.1120">
    <property type="entry name" value="Carboxypeptidase-like, regulatory domain"/>
    <property type="match status" value="1"/>
</dbReference>
<feature type="domain" description="TonB-dependent receptor-like beta-barrel" evidence="11">
    <location>
        <begin position="247"/>
        <end position="749"/>
    </location>
</feature>
<dbReference type="PANTHER" id="PTHR30069:SF40">
    <property type="entry name" value="TONB-DEPENDENT RECEPTOR NMB0964-RELATED"/>
    <property type="match status" value="1"/>
</dbReference>
<organism evidence="13 14">
    <name type="scientific">Flaviaesturariibacter flavus</name>
    <dbReference type="NCBI Taxonomy" id="2502780"/>
    <lineage>
        <taxon>Bacteria</taxon>
        <taxon>Pseudomonadati</taxon>
        <taxon>Bacteroidota</taxon>
        <taxon>Chitinophagia</taxon>
        <taxon>Chitinophagales</taxon>
        <taxon>Chitinophagaceae</taxon>
        <taxon>Flaviaestuariibacter</taxon>
    </lineage>
</organism>
<dbReference type="PROSITE" id="PS52016">
    <property type="entry name" value="TONB_DEPENDENT_REC_3"/>
    <property type="match status" value="1"/>
</dbReference>
<accession>A0A4R1BBM6</accession>
<dbReference type="InterPro" id="IPR039426">
    <property type="entry name" value="TonB-dep_rcpt-like"/>
</dbReference>
<feature type="domain" description="TonB-dependent receptor plug" evidence="12">
    <location>
        <begin position="121"/>
        <end position="224"/>
    </location>
</feature>
<evidence type="ECO:0000256" key="3">
    <source>
        <dbReference type="ARBA" id="ARBA00022452"/>
    </source>
</evidence>
<feature type="signal peptide" evidence="10">
    <location>
        <begin position="1"/>
        <end position="19"/>
    </location>
</feature>
<evidence type="ECO:0000256" key="7">
    <source>
        <dbReference type="ARBA" id="ARBA00023237"/>
    </source>
</evidence>
<evidence type="ECO:0000313" key="14">
    <source>
        <dbReference type="Proteomes" id="UP000295334"/>
    </source>
</evidence>
<gene>
    <name evidence="13" type="ORF">EPD60_10345</name>
</gene>
<dbReference type="InterPro" id="IPR000531">
    <property type="entry name" value="Beta-barrel_TonB"/>
</dbReference>
<dbReference type="Proteomes" id="UP000295334">
    <property type="component" value="Unassembled WGS sequence"/>
</dbReference>
<keyword evidence="6 8" id="KW-0472">Membrane</keyword>
<evidence type="ECO:0000259" key="12">
    <source>
        <dbReference type="Pfam" id="PF07715"/>
    </source>
</evidence>
<dbReference type="AlphaFoldDB" id="A0A4R1BBM6"/>
<evidence type="ECO:0000256" key="6">
    <source>
        <dbReference type="ARBA" id="ARBA00023136"/>
    </source>
</evidence>
<evidence type="ECO:0000256" key="8">
    <source>
        <dbReference type="PROSITE-ProRule" id="PRU01360"/>
    </source>
</evidence>
<comment type="similarity">
    <text evidence="8 9">Belongs to the TonB-dependent receptor family.</text>
</comment>
<comment type="caution">
    <text evidence="13">The sequence shown here is derived from an EMBL/GenBank/DDBJ whole genome shotgun (WGS) entry which is preliminary data.</text>
</comment>
<dbReference type="GO" id="GO:0009279">
    <property type="term" value="C:cell outer membrane"/>
    <property type="evidence" value="ECO:0007669"/>
    <property type="project" value="UniProtKB-SubCell"/>
</dbReference>
<evidence type="ECO:0000256" key="4">
    <source>
        <dbReference type="ARBA" id="ARBA00022692"/>
    </source>
</evidence>
<dbReference type="InterPro" id="IPR008969">
    <property type="entry name" value="CarboxyPept-like_regulatory"/>
</dbReference>
<dbReference type="InterPro" id="IPR037066">
    <property type="entry name" value="Plug_dom_sf"/>
</dbReference>
<evidence type="ECO:0000256" key="10">
    <source>
        <dbReference type="SAM" id="SignalP"/>
    </source>
</evidence>
<evidence type="ECO:0000313" key="13">
    <source>
        <dbReference type="EMBL" id="TCJ14384.1"/>
    </source>
</evidence>
<reference evidence="13 14" key="1">
    <citation type="submission" date="2019-03" db="EMBL/GenBank/DDBJ databases">
        <authorList>
            <person name="Kim M.K.M."/>
        </authorList>
    </citation>
    <scope>NUCLEOTIDE SEQUENCE [LARGE SCALE GENOMIC DNA]</scope>
    <source>
        <strain evidence="13 14">17J68-12</strain>
    </source>
</reference>
<evidence type="ECO:0000256" key="5">
    <source>
        <dbReference type="ARBA" id="ARBA00023077"/>
    </source>
</evidence>
<proteinExistence type="inferred from homology"/>
<dbReference type="SUPFAM" id="SSF49464">
    <property type="entry name" value="Carboxypeptidase regulatory domain-like"/>
    <property type="match status" value="1"/>
</dbReference>
<dbReference type="Gene3D" id="2.170.130.10">
    <property type="entry name" value="TonB-dependent receptor, plug domain"/>
    <property type="match status" value="1"/>
</dbReference>
<keyword evidence="7 8" id="KW-0998">Cell outer membrane</keyword>
<dbReference type="Pfam" id="PF13715">
    <property type="entry name" value="CarbopepD_reg_2"/>
    <property type="match status" value="1"/>
</dbReference>
<keyword evidence="14" id="KW-1185">Reference proteome</keyword>
<dbReference type="GO" id="GO:0015344">
    <property type="term" value="F:siderophore uptake transmembrane transporter activity"/>
    <property type="evidence" value="ECO:0007669"/>
    <property type="project" value="TreeGrafter"/>
</dbReference>
<dbReference type="SUPFAM" id="SSF56935">
    <property type="entry name" value="Porins"/>
    <property type="match status" value="1"/>
</dbReference>
<dbReference type="Gene3D" id="2.40.170.20">
    <property type="entry name" value="TonB-dependent receptor, beta-barrel domain"/>
    <property type="match status" value="1"/>
</dbReference>
<name>A0A4R1BBM6_9BACT</name>
<dbReference type="RefSeq" id="WP_131449375.1">
    <property type="nucleotide sequence ID" value="NZ_SJZI01000042.1"/>
</dbReference>
<dbReference type="EMBL" id="SJZI01000042">
    <property type="protein sequence ID" value="TCJ14384.1"/>
    <property type="molecule type" value="Genomic_DNA"/>
</dbReference>
<keyword evidence="4 8" id="KW-0812">Transmembrane</keyword>
<comment type="subcellular location">
    <subcellularLocation>
        <location evidence="1 8">Cell outer membrane</location>
        <topology evidence="1 8">Multi-pass membrane protein</topology>
    </subcellularLocation>
</comment>
<protein>
    <submittedName>
        <fullName evidence="13">TonB-dependent receptor</fullName>
    </submittedName>
</protein>
<dbReference type="OrthoDB" id="9795928at2"/>
<feature type="chain" id="PRO_5020294526" evidence="10">
    <location>
        <begin position="20"/>
        <end position="796"/>
    </location>
</feature>
<dbReference type="GO" id="GO:0044718">
    <property type="term" value="P:siderophore transmembrane transport"/>
    <property type="evidence" value="ECO:0007669"/>
    <property type="project" value="TreeGrafter"/>
</dbReference>
<dbReference type="Pfam" id="PF00593">
    <property type="entry name" value="TonB_dep_Rec_b-barrel"/>
    <property type="match status" value="1"/>
</dbReference>
<evidence type="ECO:0000256" key="1">
    <source>
        <dbReference type="ARBA" id="ARBA00004571"/>
    </source>
</evidence>
<evidence type="ECO:0000259" key="11">
    <source>
        <dbReference type="Pfam" id="PF00593"/>
    </source>
</evidence>
<keyword evidence="10" id="KW-0732">Signal</keyword>
<keyword evidence="2 8" id="KW-0813">Transport</keyword>
<keyword evidence="5 9" id="KW-0798">TonB box</keyword>
<dbReference type="InterPro" id="IPR036942">
    <property type="entry name" value="Beta-barrel_TonB_sf"/>
</dbReference>
<sequence length="796" mass="87189">MSIRYLLGSLLFVAVSASAQTKAYTLRGRITDASTGLPIPGASLYFTEARTGTSADSNGYYSLSRLVAGHYLAEVSSAGYTPTVEHIDIDRDTDRDFSLRPSVVENRGVVVTGVASAASSRNTPVAVTLVRKTQLLEAASTNIVDALTRQPGVAQISTGPAVSKPVIRGLGYNRVVVMNDGQRQEGQQWGDEHGVEVDELSVNRVELLKGASSLMYGSDAIGGVLHLITNVPAPEGTVRANVLTSYATNNGQLGLHASFGGNAHGFSWGGYGSYKSAADYRNRFDGRVLNSRFNERNFGGFLGLNRQWGFSHLIVSSFNQNIGLVEGVRDENNGRFLLYPATALEHEATDAELRSRTLTTPYQGVRHYRVVSDNSFRAGRGRVKVNLGYQQNLRSEYGNAEAPDEAGLRFDLRTGTYNLQWHLPEQNGLQTTLGASGMLQQNRNLGAEVIIPEYNLFDIGGYVFLQKNFTQTTVSGGLRFDNRNIHSLAFEEGGAQKFAPFTRSFANVSGSLGLAWHPSSIYTVRANVARGFRAPTISELASNGAHEGTNRFEYGRQDLSSERSVQFDAGVEADYDHLSFSASAFANRINGYIFYSRLAGVNGGDSIVNVNGEELQAFQYGQHNAWLAGFELSSDLHPHPLDWLHFENSFSVVRGRFTEPVGGASCLPSIPAAHLLNELRVAFPKAGKRFRNLYARVELDNYLRQTQVFTGFNTETPTPGYSLLNAGLGADVTRKGRTLFTLHFTGTNLTDVAYQNHLSRLKYTDVNVLTGRRGVFGMGRNFQFRLNVPLEWKIGK</sequence>
<dbReference type="InterPro" id="IPR012910">
    <property type="entry name" value="Plug_dom"/>
</dbReference>